<gene>
    <name evidence="1" type="ORF">GO493_23990</name>
</gene>
<dbReference type="RefSeq" id="WP_157308777.1">
    <property type="nucleotide sequence ID" value="NZ_WRXN01000013.1"/>
</dbReference>
<sequence length="225" mass="25626">MGRKKEADIGTKKKVNSYTQERLQKLVEKQLGGQEIEIRAGYLKDNMFCHYEYDHTVAANTTDNIKRKSQVPVHEDMITAFSDLDVHLAVIWKEINPEEIKDIDNLPELIEDLDLDDPGQDKLAVMLSKFSVNAFKIVGSGENEGVVLIGQKQLDNYENGKLETPVVKWQSDYPFVNELHVAVFNAVEEIEQYMQGKQAPPKQQELNFEVGVDGEVRGIEEDEVF</sequence>
<reference evidence="1 2" key="1">
    <citation type="submission" date="2019-12" db="EMBL/GenBank/DDBJ databases">
        <title>Chitinophaga sp. strain ysch24 (GDMCC 1.1355), whole genome shotgun sequence.</title>
        <authorList>
            <person name="Zhang X."/>
        </authorList>
    </citation>
    <scope>NUCLEOTIDE SEQUENCE [LARGE SCALE GENOMIC DNA]</scope>
    <source>
        <strain evidence="2">ysch24</strain>
    </source>
</reference>
<accession>A0A7K1UAF7</accession>
<dbReference type="EMBL" id="WRXN01000013">
    <property type="protein sequence ID" value="MVT11349.1"/>
    <property type="molecule type" value="Genomic_DNA"/>
</dbReference>
<keyword evidence="2" id="KW-1185">Reference proteome</keyword>
<evidence type="ECO:0000313" key="2">
    <source>
        <dbReference type="Proteomes" id="UP000461730"/>
    </source>
</evidence>
<evidence type="ECO:0000313" key="1">
    <source>
        <dbReference type="EMBL" id="MVT11349.1"/>
    </source>
</evidence>
<proteinExistence type="predicted"/>
<dbReference type="Proteomes" id="UP000461730">
    <property type="component" value="Unassembled WGS sequence"/>
</dbReference>
<name>A0A7K1UAF7_9BACT</name>
<comment type="caution">
    <text evidence="1">The sequence shown here is derived from an EMBL/GenBank/DDBJ whole genome shotgun (WGS) entry which is preliminary data.</text>
</comment>
<protein>
    <submittedName>
        <fullName evidence="1">Uncharacterized protein</fullName>
    </submittedName>
</protein>
<dbReference type="AlphaFoldDB" id="A0A7K1UAF7"/>
<organism evidence="1 2">
    <name type="scientific">Chitinophaga tropicalis</name>
    <dbReference type="NCBI Taxonomy" id="2683588"/>
    <lineage>
        <taxon>Bacteria</taxon>
        <taxon>Pseudomonadati</taxon>
        <taxon>Bacteroidota</taxon>
        <taxon>Chitinophagia</taxon>
        <taxon>Chitinophagales</taxon>
        <taxon>Chitinophagaceae</taxon>
        <taxon>Chitinophaga</taxon>
    </lineage>
</organism>